<feature type="domain" description="Ricin B lectin" evidence="2">
    <location>
        <begin position="395"/>
        <end position="524"/>
    </location>
</feature>
<dbReference type="RefSeq" id="WP_189877364.1">
    <property type="nucleotide sequence ID" value="NZ_BMWA01000023.1"/>
</dbReference>
<dbReference type="Proteomes" id="UP001596409">
    <property type="component" value="Unassembled WGS sequence"/>
</dbReference>
<proteinExistence type="predicted"/>
<evidence type="ECO:0000313" key="4">
    <source>
        <dbReference type="Proteomes" id="UP001596409"/>
    </source>
</evidence>
<dbReference type="PROSITE" id="PS50231">
    <property type="entry name" value="RICIN_B_LECTIN"/>
    <property type="match status" value="1"/>
</dbReference>
<name>A0ABW2E989_9ACTN</name>
<dbReference type="InterPro" id="IPR000772">
    <property type="entry name" value="Ricin_B_lectin"/>
</dbReference>
<dbReference type="InterPro" id="IPR035992">
    <property type="entry name" value="Ricin_B-like_lectins"/>
</dbReference>
<accession>A0ABW2E989</accession>
<feature type="compositionally biased region" description="Pro residues" evidence="1">
    <location>
        <begin position="379"/>
        <end position="392"/>
    </location>
</feature>
<reference evidence="4" key="1">
    <citation type="journal article" date="2019" name="Int. J. Syst. Evol. Microbiol.">
        <title>The Global Catalogue of Microorganisms (GCM) 10K type strain sequencing project: providing services to taxonomists for standard genome sequencing and annotation.</title>
        <authorList>
            <consortium name="The Broad Institute Genomics Platform"/>
            <consortium name="The Broad Institute Genome Sequencing Center for Infectious Disease"/>
            <person name="Wu L."/>
            <person name="Ma J."/>
        </authorList>
    </citation>
    <scope>NUCLEOTIDE SEQUENCE [LARGE SCALE GENOMIC DNA]</scope>
    <source>
        <strain evidence="4">JCM 4855</strain>
    </source>
</reference>
<evidence type="ECO:0000256" key="1">
    <source>
        <dbReference type="SAM" id="MobiDB-lite"/>
    </source>
</evidence>
<keyword evidence="4" id="KW-1185">Reference proteome</keyword>
<organism evidence="3 4">
    <name type="scientific">Streptomyces viridiviolaceus</name>
    <dbReference type="NCBI Taxonomy" id="68282"/>
    <lineage>
        <taxon>Bacteria</taxon>
        <taxon>Bacillati</taxon>
        <taxon>Actinomycetota</taxon>
        <taxon>Actinomycetes</taxon>
        <taxon>Kitasatosporales</taxon>
        <taxon>Streptomycetaceae</taxon>
        <taxon>Streptomyces</taxon>
    </lineage>
</organism>
<dbReference type="Gene3D" id="2.80.10.50">
    <property type="match status" value="1"/>
</dbReference>
<protein>
    <submittedName>
        <fullName evidence="3">Ricin-type beta-trefoil lectin domain protein</fullName>
    </submittedName>
</protein>
<dbReference type="SUPFAM" id="SSF50370">
    <property type="entry name" value="Ricin B-like lectins"/>
    <property type="match status" value="1"/>
</dbReference>
<dbReference type="Pfam" id="PF00652">
    <property type="entry name" value="Ricin_B_lectin"/>
    <property type="match status" value="1"/>
</dbReference>
<evidence type="ECO:0000313" key="3">
    <source>
        <dbReference type="EMBL" id="MFC7015814.1"/>
    </source>
</evidence>
<gene>
    <name evidence="3" type="ORF">ACFQMH_29750</name>
</gene>
<dbReference type="EMBL" id="JBHSYM010000066">
    <property type="protein sequence ID" value="MFC7015814.1"/>
    <property type="molecule type" value="Genomic_DNA"/>
</dbReference>
<comment type="caution">
    <text evidence="3">The sequence shown here is derived from an EMBL/GenBank/DDBJ whole genome shotgun (WGS) entry which is preliminary data.</text>
</comment>
<dbReference type="CDD" id="cd00161">
    <property type="entry name" value="beta-trefoil_Ricin-like"/>
    <property type="match status" value="1"/>
</dbReference>
<feature type="region of interest" description="Disordered" evidence="1">
    <location>
        <begin position="316"/>
        <end position="397"/>
    </location>
</feature>
<dbReference type="SMART" id="SM00458">
    <property type="entry name" value="RICIN"/>
    <property type="match status" value="1"/>
</dbReference>
<evidence type="ECO:0000259" key="2">
    <source>
        <dbReference type="SMART" id="SM00458"/>
    </source>
</evidence>
<sequence length="525" mass="54642">MTRGDGTGDGDRAGDGTHADASDARLAELLRARTPTAYPALQELRARHQPSVLAYARLCAAGESAARQLAAQAFTLAARQTARGTDPGGPWRHHLLLLTGQVAAEWAADERAAALDPGLLLVLNAGGTGDTGGPVPTMLAPFRSLPPRAQGLIWYGVVDREPADRTASLLGLSRHDVTYGTGPALQALGQACLRSRLGASDDPRCPDFRRLIEESVRPDNPRESSDLHSHMTTCPHCTAAHEELCALRDDPRTALAEGLLPWAGTAYAVREPADPHPTSPGAPGPWPPSRRFALASAALGVALAPLLVFLVSQGGTPSQRPAGSAATPSGPPPVTVTATVSAAPPAPSPPVSASPSDASSPSPTPTPTRSPAPSRTARPTPPPARDAPPFRPPDGSYAQVVNVASGRCLDIRDGALEKGTDVVTAPCTSSPTQLWRVDAGRGVVQSYADTDYCLDSRGSVDRGVGIWECDSVDGRNGQNLRFAVDARGVIRPGIDPERAVTPGGGTSVVLVTETERADQRWRAGS</sequence>